<evidence type="ECO:0000313" key="1">
    <source>
        <dbReference type="EMBL" id="RZC82068.1"/>
    </source>
</evidence>
<sequence length="72" mass="8580">MISPLRGRMDYFEEKFHVYNDDKSFFHDGNFQSIHFAPMMGVFANHLHSQRKKVLISSREQYFPEIGPSKAW</sequence>
<dbReference type="EMBL" id="CM010724">
    <property type="protein sequence ID" value="RZC82068.1"/>
    <property type="molecule type" value="Genomic_DNA"/>
</dbReference>
<reference evidence="1 2" key="1">
    <citation type="journal article" date="2018" name="Science">
        <title>The opium poppy genome and morphinan production.</title>
        <authorList>
            <person name="Guo L."/>
            <person name="Winzer T."/>
            <person name="Yang X."/>
            <person name="Li Y."/>
            <person name="Ning Z."/>
            <person name="He Z."/>
            <person name="Teodor R."/>
            <person name="Lu Y."/>
            <person name="Bowser T.A."/>
            <person name="Graham I.A."/>
            <person name="Ye K."/>
        </authorList>
    </citation>
    <scope>NUCLEOTIDE SEQUENCE [LARGE SCALE GENOMIC DNA]</scope>
    <source>
        <strain evidence="2">cv. HN1</strain>
        <tissue evidence="1">Leaves</tissue>
    </source>
</reference>
<dbReference type="Gramene" id="RZC82068">
    <property type="protein sequence ID" value="RZC82068"/>
    <property type="gene ID" value="C5167_044644"/>
</dbReference>
<gene>
    <name evidence="1" type="ORF">C5167_044644</name>
</gene>
<proteinExistence type="predicted"/>
<keyword evidence="2" id="KW-1185">Reference proteome</keyword>
<dbReference type="AlphaFoldDB" id="A0A4Y7LC26"/>
<organism evidence="1 2">
    <name type="scientific">Papaver somniferum</name>
    <name type="common">Opium poppy</name>
    <dbReference type="NCBI Taxonomy" id="3469"/>
    <lineage>
        <taxon>Eukaryota</taxon>
        <taxon>Viridiplantae</taxon>
        <taxon>Streptophyta</taxon>
        <taxon>Embryophyta</taxon>
        <taxon>Tracheophyta</taxon>
        <taxon>Spermatophyta</taxon>
        <taxon>Magnoliopsida</taxon>
        <taxon>Ranunculales</taxon>
        <taxon>Papaveraceae</taxon>
        <taxon>Papaveroideae</taxon>
        <taxon>Papaver</taxon>
    </lineage>
</organism>
<evidence type="ECO:0000313" key="2">
    <source>
        <dbReference type="Proteomes" id="UP000316621"/>
    </source>
</evidence>
<protein>
    <submittedName>
        <fullName evidence="1">Uncharacterized protein</fullName>
    </submittedName>
</protein>
<dbReference type="Proteomes" id="UP000316621">
    <property type="component" value="Chromosome 10"/>
</dbReference>
<accession>A0A4Y7LC26</accession>
<name>A0A4Y7LC26_PAPSO</name>